<dbReference type="AlphaFoldDB" id="A0A2B7WHG8"/>
<feature type="compositionally biased region" description="Basic and acidic residues" evidence="1">
    <location>
        <begin position="11"/>
        <end position="22"/>
    </location>
</feature>
<accession>A0A2B7WHG8</accession>
<name>A0A2B7WHG8_9EURO</name>
<proteinExistence type="predicted"/>
<comment type="caution">
    <text evidence="2">The sequence shown here is derived from an EMBL/GenBank/DDBJ whole genome shotgun (WGS) entry which is preliminary data.</text>
</comment>
<evidence type="ECO:0000313" key="2">
    <source>
        <dbReference type="EMBL" id="PGG96039.1"/>
    </source>
</evidence>
<reference evidence="2 3" key="1">
    <citation type="submission" date="2017-10" db="EMBL/GenBank/DDBJ databases">
        <title>Comparative genomics in systemic dimorphic fungi from Ajellomycetaceae.</title>
        <authorList>
            <person name="Munoz J.F."/>
            <person name="Mcewen J.G."/>
            <person name="Clay O.K."/>
            <person name="Cuomo C.A."/>
        </authorList>
    </citation>
    <scope>NUCLEOTIDE SEQUENCE [LARGE SCALE GENOMIC DNA]</scope>
    <source>
        <strain evidence="2 3">UAMH5409</strain>
    </source>
</reference>
<gene>
    <name evidence="2" type="ORF">AJ79_09754</name>
</gene>
<dbReference type="EMBL" id="PDNB01000298">
    <property type="protein sequence ID" value="PGG96039.1"/>
    <property type="molecule type" value="Genomic_DNA"/>
</dbReference>
<evidence type="ECO:0000256" key="1">
    <source>
        <dbReference type="SAM" id="MobiDB-lite"/>
    </source>
</evidence>
<dbReference type="Proteomes" id="UP000223968">
    <property type="component" value="Unassembled WGS sequence"/>
</dbReference>
<keyword evidence="3" id="KW-1185">Reference proteome</keyword>
<feature type="compositionally biased region" description="Acidic residues" evidence="1">
    <location>
        <begin position="1"/>
        <end position="10"/>
    </location>
</feature>
<protein>
    <submittedName>
        <fullName evidence="2">Uncharacterized protein</fullName>
    </submittedName>
</protein>
<feature type="region of interest" description="Disordered" evidence="1">
    <location>
        <begin position="1"/>
        <end position="23"/>
    </location>
</feature>
<sequence length="64" mass="7391">MLEKEDDQGEETIRHREKDPRRKTLVNVAVNGAESGGEQDRAERIGLWNWFSKNTLKNGFRYGG</sequence>
<organism evidence="2 3">
    <name type="scientific">Helicocarpus griseus UAMH5409</name>
    <dbReference type="NCBI Taxonomy" id="1447875"/>
    <lineage>
        <taxon>Eukaryota</taxon>
        <taxon>Fungi</taxon>
        <taxon>Dikarya</taxon>
        <taxon>Ascomycota</taxon>
        <taxon>Pezizomycotina</taxon>
        <taxon>Eurotiomycetes</taxon>
        <taxon>Eurotiomycetidae</taxon>
        <taxon>Onygenales</taxon>
        <taxon>Ajellomycetaceae</taxon>
        <taxon>Helicocarpus</taxon>
    </lineage>
</organism>
<evidence type="ECO:0000313" key="3">
    <source>
        <dbReference type="Proteomes" id="UP000223968"/>
    </source>
</evidence>